<keyword evidence="5" id="KW-0418">Kinase</keyword>
<accession>A0ABS1KVW1</accession>
<dbReference type="PANTHER" id="PTHR43304">
    <property type="entry name" value="PHYTOCHROME-LIKE PROTEIN CPH1"/>
    <property type="match status" value="1"/>
</dbReference>
<dbReference type="SUPFAM" id="SSF47384">
    <property type="entry name" value="Homodimeric domain of signal transducing histidine kinase"/>
    <property type="match status" value="1"/>
</dbReference>
<feature type="transmembrane region" description="Helical" evidence="7">
    <location>
        <begin position="181"/>
        <end position="201"/>
    </location>
</feature>
<gene>
    <name evidence="9" type="ORF">JI741_19910</name>
</gene>
<feature type="transmembrane region" description="Helical" evidence="7">
    <location>
        <begin position="56"/>
        <end position="74"/>
    </location>
</feature>
<dbReference type="EC" id="2.7.13.3" evidence="2"/>
<dbReference type="EMBL" id="JAERRB010000007">
    <property type="protein sequence ID" value="MBL0743509.1"/>
    <property type="molecule type" value="Genomic_DNA"/>
</dbReference>
<dbReference type="PANTHER" id="PTHR43304:SF1">
    <property type="entry name" value="PAC DOMAIN-CONTAINING PROTEIN"/>
    <property type="match status" value="1"/>
</dbReference>
<evidence type="ECO:0000256" key="5">
    <source>
        <dbReference type="ARBA" id="ARBA00022777"/>
    </source>
</evidence>
<dbReference type="InterPro" id="IPR004358">
    <property type="entry name" value="Sig_transdc_His_kin-like_C"/>
</dbReference>
<feature type="transmembrane region" description="Helical" evidence="7">
    <location>
        <begin position="141"/>
        <end position="161"/>
    </location>
</feature>
<dbReference type="InterPro" id="IPR005467">
    <property type="entry name" value="His_kinase_dom"/>
</dbReference>
<comment type="caution">
    <text evidence="9">The sequence shown here is derived from an EMBL/GenBank/DDBJ whole genome shotgun (WGS) entry which is preliminary data.</text>
</comment>
<evidence type="ECO:0000256" key="1">
    <source>
        <dbReference type="ARBA" id="ARBA00000085"/>
    </source>
</evidence>
<dbReference type="PRINTS" id="PR00344">
    <property type="entry name" value="BCTRLSENSOR"/>
</dbReference>
<keyword evidence="7" id="KW-1133">Transmembrane helix</keyword>
<keyword evidence="7" id="KW-0472">Membrane</keyword>
<keyword evidence="7" id="KW-0812">Transmembrane</keyword>
<evidence type="ECO:0000256" key="7">
    <source>
        <dbReference type="SAM" id="Phobius"/>
    </source>
</evidence>
<dbReference type="SMART" id="SM00387">
    <property type="entry name" value="HATPase_c"/>
    <property type="match status" value="1"/>
</dbReference>
<dbReference type="InterPro" id="IPR052162">
    <property type="entry name" value="Sensor_kinase/Photoreceptor"/>
</dbReference>
<name>A0ABS1KVW1_9BACT</name>
<keyword evidence="6" id="KW-0175">Coiled coil</keyword>
<protein>
    <recommendedName>
        <fullName evidence="2">histidine kinase</fullName>
        <ecNumber evidence="2">2.7.13.3</ecNumber>
    </recommendedName>
</protein>
<feature type="coiled-coil region" evidence="6">
    <location>
        <begin position="208"/>
        <end position="295"/>
    </location>
</feature>
<keyword evidence="4" id="KW-0808">Transferase</keyword>
<keyword evidence="10" id="KW-1185">Reference proteome</keyword>
<evidence type="ECO:0000256" key="2">
    <source>
        <dbReference type="ARBA" id="ARBA00012438"/>
    </source>
</evidence>
<evidence type="ECO:0000313" key="9">
    <source>
        <dbReference type="EMBL" id="MBL0743509.1"/>
    </source>
</evidence>
<keyword evidence="3" id="KW-0597">Phosphoprotein</keyword>
<dbReference type="InterPro" id="IPR036097">
    <property type="entry name" value="HisK_dim/P_sf"/>
</dbReference>
<evidence type="ECO:0000256" key="6">
    <source>
        <dbReference type="SAM" id="Coils"/>
    </source>
</evidence>
<evidence type="ECO:0000313" key="10">
    <source>
        <dbReference type="Proteomes" id="UP000613030"/>
    </source>
</evidence>
<feature type="transmembrane region" description="Helical" evidence="7">
    <location>
        <begin position="86"/>
        <end position="105"/>
    </location>
</feature>
<organism evidence="9 10">
    <name type="scientific">Chryseolinea lacunae</name>
    <dbReference type="NCBI Taxonomy" id="2801331"/>
    <lineage>
        <taxon>Bacteria</taxon>
        <taxon>Pseudomonadati</taxon>
        <taxon>Bacteroidota</taxon>
        <taxon>Cytophagia</taxon>
        <taxon>Cytophagales</taxon>
        <taxon>Fulvivirgaceae</taxon>
        <taxon>Chryseolinea</taxon>
    </lineage>
</organism>
<feature type="transmembrane region" description="Helical" evidence="7">
    <location>
        <begin position="21"/>
        <end position="44"/>
    </location>
</feature>
<comment type="catalytic activity">
    <reaction evidence="1">
        <text>ATP + protein L-histidine = ADP + protein N-phospho-L-histidine.</text>
        <dbReference type="EC" id="2.7.13.3"/>
    </reaction>
</comment>
<evidence type="ECO:0000256" key="3">
    <source>
        <dbReference type="ARBA" id="ARBA00022553"/>
    </source>
</evidence>
<evidence type="ECO:0000256" key="4">
    <source>
        <dbReference type="ARBA" id="ARBA00022679"/>
    </source>
</evidence>
<reference evidence="9 10" key="1">
    <citation type="submission" date="2021-01" db="EMBL/GenBank/DDBJ databases">
        <title>Chryseolinea sp. Jin1 Genome sequencing and assembly.</title>
        <authorList>
            <person name="Kim I."/>
        </authorList>
    </citation>
    <scope>NUCLEOTIDE SEQUENCE [LARGE SCALE GENOMIC DNA]</scope>
    <source>
        <strain evidence="9 10">Jin1</strain>
    </source>
</reference>
<dbReference type="Pfam" id="PF02518">
    <property type="entry name" value="HATPase_c"/>
    <property type="match status" value="1"/>
</dbReference>
<dbReference type="InterPro" id="IPR003594">
    <property type="entry name" value="HATPase_dom"/>
</dbReference>
<dbReference type="Gene3D" id="1.10.287.130">
    <property type="match status" value="1"/>
</dbReference>
<evidence type="ECO:0000259" key="8">
    <source>
        <dbReference type="PROSITE" id="PS50109"/>
    </source>
</evidence>
<proteinExistence type="predicted"/>
<dbReference type="PROSITE" id="PS50109">
    <property type="entry name" value="HIS_KIN"/>
    <property type="match status" value="1"/>
</dbReference>
<sequence>MKRIIQRILYAGIHRKLSRSLMRTIVLTNALVLITAVLASIVFIHQLSRNQWHLNASATINLTMLVVLCFILILNDSRWFNVSRFILGILVPIAACVIILLPRVLDPNRFHYLPRSPQVFCIILATCIVPLMVFSIRERKLLIAAVFINMAILILLDPALFYFSSDRYTAYSLARYLGNNLVTLVAALFLMGSVIFLKNLFEDFELLNERLIDNLNEKNELLEKNNRELFQLNQDIETQNEEIQAQSEELMQSQESLMMANHKIEEQKVELENQNQLLEHLLAEKKQDLLQTNQQLVSRNSELEQFSYTVSHNLRGPVASLLGLINITNLSESEADRKHILKLIEQSAMSLETVIKDLNKIIDIRHDKFNINERVELPQVLSIITESLKVFIDDNNINITHDFSKGDSFVSVRAYVSSILYNLISNAIQYRSPERAANIHIASLQENDTLVLEVTDNGLGIDLARYRQDLYKLYKRFHDHIPGKGLGLYLVKQQVEKLNGSIEVDSVLHQGTRFRVTLPA</sequence>
<dbReference type="RefSeq" id="WP_202012852.1">
    <property type="nucleotide sequence ID" value="NZ_JAERRB010000007.1"/>
</dbReference>
<dbReference type="Proteomes" id="UP000613030">
    <property type="component" value="Unassembled WGS sequence"/>
</dbReference>
<dbReference type="SUPFAM" id="SSF55874">
    <property type="entry name" value="ATPase domain of HSP90 chaperone/DNA topoisomerase II/histidine kinase"/>
    <property type="match status" value="1"/>
</dbReference>
<feature type="domain" description="Histidine kinase" evidence="8">
    <location>
        <begin position="309"/>
        <end position="520"/>
    </location>
</feature>
<dbReference type="Gene3D" id="3.30.565.10">
    <property type="entry name" value="Histidine kinase-like ATPase, C-terminal domain"/>
    <property type="match status" value="1"/>
</dbReference>
<dbReference type="InterPro" id="IPR036890">
    <property type="entry name" value="HATPase_C_sf"/>
</dbReference>